<dbReference type="RefSeq" id="WP_092128582.1">
    <property type="nucleotide sequence ID" value="NZ_FMYU01000006.1"/>
</dbReference>
<dbReference type="CDD" id="cd06572">
    <property type="entry name" value="Histidinol_dh"/>
    <property type="match status" value="1"/>
</dbReference>
<evidence type="ECO:0000256" key="6">
    <source>
        <dbReference type="PIRSR" id="PIRSR000099-1"/>
    </source>
</evidence>
<evidence type="ECO:0000256" key="8">
    <source>
        <dbReference type="PIRSR" id="PIRSR000099-3"/>
    </source>
</evidence>
<keyword evidence="3 9" id="KW-0862">Zinc</keyword>
<dbReference type="InterPro" id="IPR001692">
    <property type="entry name" value="Histidinol_DH_CS"/>
</dbReference>
<dbReference type="Pfam" id="PF00815">
    <property type="entry name" value="Histidinol_dh"/>
    <property type="match status" value="1"/>
</dbReference>
<comment type="cofactor">
    <cofactor evidence="9">
        <name>Zn(2+)</name>
        <dbReference type="ChEBI" id="CHEBI:29105"/>
    </cofactor>
    <text evidence="9">Binds 1 zinc ion per subunit.</text>
</comment>
<dbReference type="AlphaFoldDB" id="A0A1G6MEF1"/>
<organism evidence="11 12">
    <name type="scientific">Desulfurella multipotens</name>
    <dbReference type="NCBI Taxonomy" id="79269"/>
    <lineage>
        <taxon>Bacteria</taxon>
        <taxon>Pseudomonadati</taxon>
        <taxon>Campylobacterota</taxon>
        <taxon>Desulfurellia</taxon>
        <taxon>Desulfurellales</taxon>
        <taxon>Desulfurellaceae</taxon>
        <taxon>Desulfurella</taxon>
    </lineage>
</organism>
<feature type="binding site" evidence="7">
    <location>
        <position position="187"/>
    </location>
    <ligand>
        <name>NAD(+)</name>
        <dbReference type="ChEBI" id="CHEBI:57540"/>
    </ligand>
</feature>
<feature type="binding site" evidence="8">
    <location>
        <position position="233"/>
    </location>
    <ligand>
        <name>substrate</name>
    </ligand>
</feature>
<comment type="similarity">
    <text evidence="1 5 10">Belongs to the histidinol dehydrogenase family.</text>
</comment>
<keyword evidence="2 9" id="KW-0479">Metal-binding</keyword>
<dbReference type="InterPro" id="IPR012131">
    <property type="entry name" value="Hstdl_DH"/>
</dbReference>
<feature type="binding site" evidence="8">
    <location>
        <position position="413"/>
    </location>
    <ligand>
        <name>substrate</name>
    </ligand>
</feature>
<dbReference type="GO" id="GO:0005829">
    <property type="term" value="C:cytosol"/>
    <property type="evidence" value="ECO:0007669"/>
    <property type="project" value="TreeGrafter"/>
</dbReference>
<dbReference type="EMBL" id="FMYU01000006">
    <property type="protein sequence ID" value="SDC53988.1"/>
    <property type="molecule type" value="Genomic_DNA"/>
</dbReference>
<dbReference type="Proteomes" id="UP000199411">
    <property type="component" value="Unassembled WGS sequence"/>
</dbReference>
<evidence type="ECO:0000256" key="1">
    <source>
        <dbReference type="ARBA" id="ARBA00010178"/>
    </source>
</evidence>
<evidence type="ECO:0000256" key="3">
    <source>
        <dbReference type="ARBA" id="ARBA00022833"/>
    </source>
</evidence>
<evidence type="ECO:0000313" key="11">
    <source>
        <dbReference type="EMBL" id="SDC53988.1"/>
    </source>
</evidence>
<dbReference type="OrthoDB" id="9805269at2"/>
<feature type="binding site" evidence="7">
    <location>
        <position position="126"/>
    </location>
    <ligand>
        <name>NAD(+)</name>
        <dbReference type="ChEBI" id="CHEBI:57540"/>
    </ligand>
</feature>
<feature type="binding site" evidence="8">
    <location>
        <position position="254"/>
    </location>
    <ligand>
        <name>substrate</name>
    </ligand>
</feature>
<keyword evidence="4 5" id="KW-0560">Oxidoreductase</keyword>
<feature type="binding site" evidence="8">
    <location>
        <position position="321"/>
    </location>
    <ligand>
        <name>substrate</name>
    </ligand>
</feature>
<evidence type="ECO:0000313" key="12">
    <source>
        <dbReference type="Proteomes" id="UP000199411"/>
    </source>
</evidence>
<feature type="binding site" evidence="9">
    <location>
        <position position="413"/>
    </location>
    <ligand>
        <name>Zn(2+)</name>
        <dbReference type="ChEBI" id="CHEBI:29105"/>
    </ligand>
</feature>
<feature type="binding site" evidence="7">
    <location>
        <position position="210"/>
    </location>
    <ligand>
        <name>NAD(+)</name>
        <dbReference type="ChEBI" id="CHEBI:57540"/>
    </ligand>
</feature>
<dbReference type="PANTHER" id="PTHR21256">
    <property type="entry name" value="HISTIDINOL DEHYDROGENASE HDH"/>
    <property type="match status" value="1"/>
</dbReference>
<dbReference type="Gene3D" id="1.20.5.1300">
    <property type="match status" value="1"/>
</dbReference>
<dbReference type="PIRSF" id="PIRSF000099">
    <property type="entry name" value="Histidinol_dh"/>
    <property type="match status" value="1"/>
</dbReference>
<dbReference type="GO" id="GO:0000105">
    <property type="term" value="P:L-histidine biosynthetic process"/>
    <property type="evidence" value="ECO:0007669"/>
    <property type="project" value="InterPro"/>
</dbReference>
<gene>
    <name evidence="11" type="ORF">SAMN05660835_00974</name>
</gene>
<evidence type="ECO:0000256" key="9">
    <source>
        <dbReference type="PIRSR" id="PIRSR000099-4"/>
    </source>
</evidence>
<keyword evidence="12" id="KW-1185">Reference proteome</keyword>
<feature type="active site" description="Proton acceptor" evidence="6">
    <location>
        <position position="321"/>
    </location>
</feature>
<feature type="binding site" evidence="8">
    <location>
        <position position="354"/>
    </location>
    <ligand>
        <name>substrate</name>
    </ligand>
</feature>
<feature type="binding site" evidence="8">
    <location>
        <position position="257"/>
    </location>
    <ligand>
        <name>substrate</name>
    </ligand>
</feature>
<feature type="binding site" evidence="9">
    <location>
        <position position="257"/>
    </location>
    <ligand>
        <name>Zn(2+)</name>
        <dbReference type="ChEBI" id="CHEBI:29105"/>
    </ligand>
</feature>
<name>A0A1G6MEF1_9BACT</name>
<dbReference type="SUPFAM" id="SSF53720">
    <property type="entry name" value="ALDH-like"/>
    <property type="match status" value="1"/>
</dbReference>
<dbReference type="GO" id="GO:0046872">
    <property type="term" value="F:metal ion binding"/>
    <property type="evidence" value="ECO:0007669"/>
    <property type="project" value="UniProtKB-KW"/>
</dbReference>
<evidence type="ECO:0000256" key="10">
    <source>
        <dbReference type="RuleBase" id="RU004175"/>
    </source>
</evidence>
<dbReference type="GO" id="GO:0004399">
    <property type="term" value="F:histidinol dehydrogenase activity"/>
    <property type="evidence" value="ECO:0007669"/>
    <property type="project" value="InterPro"/>
</dbReference>
<evidence type="ECO:0000256" key="5">
    <source>
        <dbReference type="PIRNR" id="PIRNR000099"/>
    </source>
</evidence>
<evidence type="ECO:0000256" key="2">
    <source>
        <dbReference type="ARBA" id="ARBA00022723"/>
    </source>
</evidence>
<feature type="binding site" evidence="9">
    <location>
        <position position="254"/>
    </location>
    <ligand>
        <name>Zn(2+)</name>
        <dbReference type="ChEBI" id="CHEBI:29105"/>
    </ligand>
</feature>
<dbReference type="PRINTS" id="PR00083">
    <property type="entry name" value="HOLDHDRGNASE"/>
</dbReference>
<dbReference type="InterPro" id="IPR022695">
    <property type="entry name" value="Histidinol_DH_monofunct"/>
</dbReference>
<dbReference type="NCBIfam" id="TIGR00069">
    <property type="entry name" value="hisD"/>
    <property type="match status" value="1"/>
</dbReference>
<protein>
    <submittedName>
        <fullName evidence="11">Histidinol dehydrogenase</fullName>
    </submittedName>
</protein>
<evidence type="ECO:0000256" key="7">
    <source>
        <dbReference type="PIRSR" id="PIRSR000099-2"/>
    </source>
</evidence>
<feature type="binding site" evidence="8">
    <location>
        <position position="408"/>
    </location>
    <ligand>
        <name>substrate</name>
    </ligand>
</feature>
<feature type="active site" description="Proton acceptor" evidence="6">
    <location>
        <position position="320"/>
    </location>
</feature>
<reference evidence="12" key="1">
    <citation type="submission" date="2016-10" db="EMBL/GenBank/DDBJ databases">
        <authorList>
            <person name="Varghese N."/>
            <person name="Submissions S."/>
        </authorList>
    </citation>
    <scope>NUCLEOTIDE SEQUENCE [LARGE SCALE GENOMIC DNA]</scope>
    <source>
        <strain evidence="12">DSM 8415</strain>
    </source>
</reference>
<feature type="binding site" evidence="9">
    <location>
        <position position="354"/>
    </location>
    <ligand>
        <name>Zn(2+)</name>
        <dbReference type="ChEBI" id="CHEBI:29105"/>
    </ligand>
</feature>
<dbReference type="FunFam" id="3.40.50.1980:FF:000001">
    <property type="entry name" value="Histidinol dehydrogenase"/>
    <property type="match status" value="1"/>
</dbReference>
<dbReference type="Gene3D" id="3.40.50.1980">
    <property type="entry name" value="Nitrogenase molybdenum iron protein domain"/>
    <property type="match status" value="2"/>
</dbReference>
<dbReference type="GO" id="GO:0051287">
    <property type="term" value="F:NAD binding"/>
    <property type="evidence" value="ECO:0007669"/>
    <property type="project" value="InterPro"/>
</dbReference>
<proteinExistence type="inferred from homology"/>
<keyword evidence="7" id="KW-0520">NAD</keyword>
<dbReference type="InterPro" id="IPR016161">
    <property type="entry name" value="Ald_DH/histidinol_DH"/>
</dbReference>
<dbReference type="PANTHER" id="PTHR21256:SF2">
    <property type="entry name" value="HISTIDINE BIOSYNTHESIS TRIFUNCTIONAL PROTEIN"/>
    <property type="match status" value="1"/>
</dbReference>
<evidence type="ECO:0000256" key="4">
    <source>
        <dbReference type="ARBA" id="ARBA00023002"/>
    </source>
</evidence>
<dbReference type="PROSITE" id="PS00611">
    <property type="entry name" value="HISOL_DEHYDROGENASE"/>
    <property type="match status" value="1"/>
</dbReference>
<dbReference type="FunFam" id="3.40.50.1980:FF:000026">
    <property type="entry name" value="Histidinol dehydrogenase"/>
    <property type="match status" value="1"/>
</dbReference>
<sequence length="421" mass="47175">MNYLEINTKDDIEKLKSYLKQNNYEEQENTVRQIIKDIKEKKDEALFEYCQKFDNFNANHNNIKVSDYEFEQAINNITQKQKDIILYAKEKIENFHRAFLPKTCIIEQNGIILGTRITSVKKAGLYIPGGKAFYPSTALMTIIPAYVAGVEEINICTPAQDGYINELLLYIAKLYDIKNVFKVGGAQAIAALAYGTQSIPKVDVIAGPGNIYVALAKKLVYGEVGIDSIAGPSEVMIVADNCEKLYAAYDLLSQAEHDINAKVYYLSFNDECIKKISEKFFELSKLTNRSNITSKSALNALFIKSTRDLAGCIIDEIAPEHLELQVKDPYIFMNSFKNAGAIFIGDYSCETLGDYVAGPNHTLPTSQTAKFSSVLSAETFLKKSSIVHYSYESMKKDAPFAIEFAEYEGLFAHAQALKVRL</sequence>
<accession>A0A1G6MEF1</accession>